<evidence type="ECO:0000256" key="4">
    <source>
        <dbReference type="ARBA" id="ARBA00023239"/>
    </source>
</evidence>
<dbReference type="SUPFAM" id="SSF53686">
    <property type="entry name" value="Tryptophan synthase beta subunit-like PLP-dependent enzymes"/>
    <property type="match status" value="1"/>
</dbReference>
<evidence type="ECO:0000259" key="6">
    <source>
        <dbReference type="Pfam" id="PF00291"/>
    </source>
</evidence>
<evidence type="ECO:0000256" key="1">
    <source>
        <dbReference type="ARBA" id="ARBA00001933"/>
    </source>
</evidence>
<dbReference type="EMBL" id="JAYLLN010000041">
    <property type="protein sequence ID" value="MEI5986024.1"/>
    <property type="molecule type" value="Genomic_DNA"/>
</dbReference>
<evidence type="ECO:0000313" key="9">
    <source>
        <dbReference type="Proteomes" id="UP001363035"/>
    </source>
</evidence>
<evidence type="ECO:0000256" key="5">
    <source>
        <dbReference type="NCBIfam" id="TIGR00260"/>
    </source>
</evidence>
<evidence type="ECO:0000313" key="8">
    <source>
        <dbReference type="EMBL" id="MEI5986024.1"/>
    </source>
</evidence>
<name>A0ABU8I8I6_9SPHI</name>
<evidence type="ECO:0000256" key="3">
    <source>
        <dbReference type="ARBA" id="ARBA00022898"/>
    </source>
</evidence>
<proteinExistence type="inferred from homology"/>
<dbReference type="Pfam" id="PF14821">
    <property type="entry name" value="Thr_synth_N"/>
    <property type="match status" value="1"/>
</dbReference>
<protein>
    <recommendedName>
        <fullName evidence="5">Threonine synthase</fullName>
        <ecNumber evidence="5">4.2.3.1</ecNumber>
    </recommendedName>
</protein>
<keyword evidence="3" id="KW-0663">Pyridoxal phosphate</keyword>
<reference evidence="8 9" key="1">
    <citation type="submission" date="2024-01" db="EMBL/GenBank/DDBJ databases">
        <title>Sphingobacterium tenebrionis sp. nov., a novel endophyte isolated from tenebrio molitor intestines.</title>
        <authorList>
            <person name="Zhang C."/>
        </authorList>
    </citation>
    <scope>NUCLEOTIDE SEQUENCE [LARGE SCALE GENOMIC DNA]</scope>
    <source>
        <strain evidence="8 9">PU5-4</strain>
    </source>
</reference>
<gene>
    <name evidence="8" type="primary">thrC</name>
    <name evidence="8" type="ORF">VJ786_14050</name>
</gene>
<dbReference type="Gene3D" id="3.90.1380.10">
    <property type="entry name" value="Threonine synthase, N-terminal domain"/>
    <property type="match status" value="1"/>
</dbReference>
<evidence type="ECO:0000256" key="2">
    <source>
        <dbReference type="ARBA" id="ARBA00005517"/>
    </source>
</evidence>
<comment type="similarity">
    <text evidence="2">Belongs to the threonine synthase family.</text>
</comment>
<comment type="cofactor">
    <cofactor evidence="1">
        <name>pyridoxal 5'-phosphate</name>
        <dbReference type="ChEBI" id="CHEBI:597326"/>
    </cofactor>
</comment>
<feature type="domain" description="Threonine synthase N-terminal" evidence="7">
    <location>
        <begin position="2"/>
        <end position="79"/>
    </location>
</feature>
<keyword evidence="4 8" id="KW-0456">Lyase</keyword>
<keyword evidence="9" id="KW-1185">Reference proteome</keyword>
<dbReference type="PANTHER" id="PTHR42690:SF1">
    <property type="entry name" value="THREONINE SYNTHASE-LIKE 2"/>
    <property type="match status" value="1"/>
</dbReference>
<accession>A0ABU8I8I6</accession>
<dbReference type="InterPro" id="IPR029144">
    <property type="entry name" value="Thr_synth_N"/>
</dbReference>
<dbReference type="InterPro" id="IPR001926">
    <property type="entry name" value="TrpB-like_PALP"/>
</dbReference>
<dbReference type="InterPro" id="IPR037158">
    <property type="entry name" value="Thr_synth_N_sf"/>
</dbReference>
<dbReference type="NCBIfam" id="TIGR00260">
    <property type="entry name" value="thrC"/>
    <property type="match status" value="1"/>
</dbReference>
<evidence type="ECO:0000259" key="7">
    <source>
        <dbReference type="Pfam" id="PF14821"/>
    </source>
</evidence>
<dbReference type="EC" id="4.2.3.1" evidence="5"/>
<dbReference type="PANTHER" id="PTHR42690">
    <property type="entry name" value="THREONINE SYNTHASE FAMILY MEMBER"/>
    <property type="match status" value="1"/>
</dbReference>
<dbReference type="InterPro" id="IPR004450">
    <property type="entry name" value="Thr_synthase-like"/>
</dbReference>
<dbReference type="RefSeq" id="WP_099366344.1">
    <property type="nucleotide sequence ID" value="NZ_JAYLLN010000041.1"/>
</dbReference>
<dbReference type="Pfam" id="PF00291">
    <property type="entry name" value="PALP"/>
    <property type="match status" value="1"/>
</dbReference>
<comment type="caution">
    <text evidence="8">The sequence shown here is derived from an EMBL/GenBank/DDBJ whole genome shotgun (WGS) entry which is preliminary data.</text>
</comment>
<dbReference type="Gene3D" id="3.40.50.1100">
    <property type="match status" value="2"/>
</dbReference>
<dbReference type="Proteomes" id="UP001363035">
    <property type="component" value="Unassembled WGS sequence"/>
</dbReference>
<dbReference type="GO" id="GO:0004795">
    <property type="term" value="F:threonine synthase activity"/>
    <property type="evidence" value="ECO:0007669"/>
    <property type="project" value="UniProtKB-EC"/>
</dbReference>
<feature type="domain" description="Tryptophan synthase beta chain-like PALP" evidence="6">
    <location>
        <begin position="96"/>
        <end position="379"/>
    </location>
</feature>
<dbReference type="InterPro" id="IPR051166">
    <property type="entry name" value="Threonine_Synthase"/>
</dbReference>
<organism evidence="8 9">
    <name type="scientific">Sphingobacterium tenebrionis</name>
    <dbReference type="NCBI Taxonomy" id="3111775"/>
    <lineage>
        <taxon>Bacteria</taxon>
        <taxon>Pseudomonadati</taxon>
        <taxon>Bacteroidota</taxon>
        <taxon>Sphingobacteriia</taxon>
        <taxon>Sphingobacteriales</taxon>
        <taxon>Sphingobacteriaceae</taxon>
        <taxon>Sphingobacterium</taxon>
    </lineage>
</organism>
<sequence>MKYYSTNNSDLRVSFQDAVFHSLPQDKGLYMPENIPQLDPYFIRNIQQYSFQEIAFTIAKAVIGTDIPENDLKRIVYDAIDFDAPVKFLSPEAAVLELFHGPSFAFKDFGARFMSRIMGYFSKDGDQLLDVLVATSGDTGGAVALGFLGVEGTRVTILYPKGKVSKVQEDQLTKNGNNIRALEVNGSFDDCQALVKQAFNDPLLNKELRLTSANSINIARLLPQTFYYFWAYAQLRAQGMKEVVFAVPSGNFGNIGAGLLAYKMGLPVHHFVAGTNVNDTVPRFLETGEYDPRSSKQTISNAMDVGNPSNWVRILDMFGEDRESLKELLSSYAFDDEETKAGMQELYEEFKYVACPHTAIAYLAAKAYRKVHPGEYASVFLSTAHPCKFPEAIAEEIYKDVKFPKGAEDWAGKEKQVTELDVNYEDFRSYLLHLPRHRKFVEKL</sequence>
<dbReference type="InterPro" id="IPR036052">
    <property type="entry name" value="TrpB-like_PALP_sf"/>
</dbReference>